<keyword evidence="2" id="KW-1185">Reference proteome</keyword>
<protein>
    <submittedName>
        <fullName evidence="1">Uncharacterized protein</fullName>
    </submittedName>
</protein>
<evidence type="ECO:0000313" key="2">
    <source>
        <dbReference type="Proteomes" id="UP001141806"/>
    </source>
</evidence>
<accession>A0A9Q0K9E0</accession>
<comment type="caution">
    <text evidence="1">The sequence shown here is derived from an EMBL/GenBank/DDBJ whole genome shotgun (WGS) entry which is preliminary data.</text>
</comment>
<organism evidence="1 2">
    <name type="scientific">Protea cynaroides</name>
    <dbReference type="NCBI Taxonomy" id="273540"/>
    <lineage>
        <taxon>Eukaryota</taxon>
        <taxon>Viridiplantae</taxon>
        <taxon>Streptophyta</taxon>
        <taxon>Embryophyta</taxon>
        <taxon>Tracheophyta</taxon>
        <taxon>Spermatophyta</taxon>
        <taxon>Magnoliopsida</taxon>
        <taxon>Proteales</taxon>
        <taxon>Proteaceae</taxon>
        <taxon>Protea</taxon>
    </lineage>
</organism>
<reference evidence="1" key="1">
    <citation type="journal article" date="2023" name="Plant J.">
        <title>The genome of the king protea, Protea cynaroides.</title>
        <authorList>
            <person name="Chang J."/>
            <person name="Duong T.A."/>
            <person name="Schoeman C."/>
            <person name="Ma X."/>
            <person name="Roodt D."/>
            <person name="Barker N."/>
            <person name="Li Z."/>
            <person name="Van de Peer Y."/>
            <person name="Mizrachi E."/>
        </authorList>
    </citation>
    <scope>NUCLEOTIDE SEQUENCE</scope>
    <source>
        <tissue evidence="1">Young leaves</tissue>
    </source>
</reference>
<dbReference type="EMBL" id="JAMYWD010000007">
    <property type="protein sequence ID" value="KAJ4966326.1"/>
    <property type="molecule type" value="Genomic_DNA"/>
</dbReference>
<name>A0A9Q0K9E0_9MAGN</name>
<evidence type="ECO:0000313" key="1">
    <source>
        <dbReference type="EMBL" id="KAJ4966326.1"/>
    </source>
</evidence>
<dbReference type="Proteomes" id="UP001141806">
    <property type="component" value="Unassembled WGS sequence"/>
</dbReference>
<proteinExistence type="predicted"/>
<dbReference type="AlphaFoldDB" id="A0A9Q0K9E0"/>
<gene>
    <name evidence="1" type="ORF">NE237_018175</name>
</gene>
<sequence>MRFLVKSMVDTDNVTDCNRFSRKSLKERLLHIKVPCGYLPQLKASNFYILKYAQLTVAKIVCWLGRLEEETNCSFALFSSNHLQDILHNHQNVHGYSISKLIWPLAVPILIH</sequence>